<proteinExistence type="predicted"/>
<dbReference type="AlphaFoldDB" id="A0A4Q9PKW2"/>
<organism evidence="1 2">
    <name type="scientific">Dichomitus squalens</name>
    <dbReference type="NCBI Taxonomy" id="114155"/>
    <lineage>
        <taxon>Eukaryota</taxon>
        <taxon>Fungi</taxon>
        <taxon>Dikarya</taxon>
        <taxon>Basidiomycota</taxon>
        <taxon>Agaricomycotina</taxon>
        <taxon>Agaricomycetes</taxon>
        <taxon>Polyporales</taxon>
        <taxon>Polyporaceae</taxon>
        <taxon>Dichomitus</taxon>
    </lineage>
</organism>
<dbReference type="Proteomes" id="UP000292082">
    <property type="component" value="Unassembled WGS sequence"/>
</dbReference>
<evidence type="ECO:0000313" key="2">
    <source>
        <dbReference type="Proteomes" id="UP000292082"/>
    </source>
</evidence>
<evidence type="ECO:0000313" key="1">
    <source>
        <dbReference type="EMBL" id="TBU54809.1"/>
    </source>
</evidence>
<accession>A0A4Q9PKW2</accession>
<name>A0A4Q9PKW2_9APHY</name>
<keyword evidence="2" id="KW-1185">Reference proteome</keyword>
<reference evidence="1 2" key="1">
    <citation type="submission" date="2019-01" db="EMBL/GenBank/DDBJ databases">
        <title>Draft genome sequences of three monokaryotic isolates of the white-rot basidiomycete fungus Dichomitus squalens.</title>
        <authorList>
            <consortium name="DOE Joint Genome Institute"/>
            <person name="Lopez S.C."/>
            <person name="Andreopoulos B."/>
            <person name="Pangilinan J."/>
            <person name="Lipzen A."/>
            <person name="Riley R."/>
            <person name="Ahrendt S."/>
            <person name="Ng V."/>
            <person name="Barry K."/>
            <person name="Daum C."/>
            <person name="Grigoriev I.V."/>
            <person name="Hilden K.S."/>
            <person name="Makela M.R."/>
            <person name="de Vries R.P."/>
        </authorList>
    </citation>
    <scope>NUCLEOTIDE SEQUENCE [LARGE SCALE GENOMIC DNA]</scope>
    <source>
        <strain evidence="1 2">CBS 464.89</strain>
    </source>
</reference>
<dbReference type="EMBL" id="ML145181">
    <property type="protein sequence ID" value="TBU54809.1"/>
    <property type="molecule type" value="Genomic_DNA"/>
</dbReference>
<sequence length="136" mass="15661">MGVRRIYCCIHVHYIYVCLCADQRISDHIHSYLVFDLVPDSFVHDAIRVRDTLYKVGNGHSPVWAPFLPFSHHPFLSLGTLTHREANRWGIAVCTRHIQVSGLVAVAQHTGKSHTRLLHRKQRAHEATQQYFVIGR</sequence>
<protein>
    <submittedName>
        <fullName evidence="1">Uncharacterized protein</fullName>
    </submittedName>
</protein>
<gene>
    <name evidence="1" type="ORF">BD310DRAFT_935125</name>
</gene>